<dbReference type="PROSITE" id="PS51318">
    <property type="entry name" value="TAT"/>
    <property type="match status" value="1"/>
</dbReference>
<dbReference type="InterPro" id="IPR006311">
    <property type="entry name" value="TAT_signal"/>
</dbReference>
<comment type="caution">
    <text evidence="1">The sequence shown here is derived from an EMBL/GenBank/DDBJ whole genome shotgun (WGS) entry which is preliminary data.</text>
</comment>
<sequence>MKSPFFARRRTLGSLLALAAALSLGSVGSARAACSSERFTVERTPLSIQLCLSSIAIDPAAGSRIAHVEATTSTPTRSATAQLALLLPVGSSPAHAPATIELAPIGLVGTLHLTLHVAPASVTIDSALLTPGAVIIK</sequence>
<name>E6PCE9_9ZZZZ</name>
<protein>
    <submittedName>
        <fullName evidence="1">Uncharacterized protein</fullName>
    </submittedName>
</protein>
<organism evidence="1">
    <name type="scientific">mine drainage metagenome</name>
    <dbReference type="NCBI Taxonomy" id="410659"/>
    <lineage>
        <taxon>unclassified sequences</taxon>
        <taxon>metagenomes</taxon>
        <taxon>ecological metagenomes</taxon>
    </lineage>
</organism>
<dbReference type="EMBL" id="CABL01000001">
    <property type="protein sequence ID" value="CBH74133.1"/>
    <property type="molecule type" value="Genomic_DNA"/>
</dbReference>
<reference evidence="1" key="1">
    <citation type="submission" date="2009-10" db="EMBL/GenBank/DDBJ databases">
        <title>Diversity of trophic interactions inside an arsenic-rich microbial ecosystem.</title>
        <authorList>
            <person name="Bertin P.N."/>
            <person name="Heinrich-Salmeron A."/>
            <person name="Pelletier E."/>
            <person name="Goulhen-Chollet F."/>
            <person name="Arsene-Ploetze F."/>
            <person name="Gallien S."/>
            <person name="Calteau A."/>
            <person name="Vallenet D."/>
            <person name="Casiot C."/>
            <person name="Chane-Woon-Ming B."/>
            <person name="Giloteaux L."/>
            <person name="Barakat M."/>
            <person name="Bonnefoy V."/>
            <person name="Bruneel O."/>
            <person name="Chandler M."/>
            <person name="Cleiss J."/>
            <person name="Duran R."/>
            <person name="Elbaz-Poulichet F."/>
            <person name="Fonknechten N."/>
            <person name="Lauga B."/>
            <person name="Mornico D."/>
            <person name="Ortet P."/>
            <person name="Schaeffer C."/>
            <person name="Siguier P."/>
            <person name="Alexander Thil Smith A."/>
            <person name="Van Dorsselaer A."/>
            <person name="Weissenbach J."/>
            <person name="Medigue C."/>
            <person name="Le Paslier D."/>
        </authorList>
    </citation>
    <scope>NUCLEOTIDE SEQUENCE</scope>
</reference>
<accession>E6PCE9</accession>
<proteinExistence type="predicted"/>
<evidence type="ECO:0000313" key="1">
    <source>
        <dbReference type="EMBL" id="CBH74133.1"/>
    </source>
</evidence>
<dbReference type="AlphaFoldDB" id="E6PCE9"/>
<gene>
    <name evidence="1" type="ORF">CARN1_2020</name>
</gene>